<evidence type="ECO:0000256" key="2">
    <source>
        <dbReference type="ARBA" id="ARBA00022679"/>
    </source>
</evidence>
<name>A0A5B0E2X1_9MICC</name>
<dbReference type="GO" id="GO:0008776">
    <property type="term" value="F:acetate kinase activity"/>
    <property type="evidence" value="ECO:0007669"/>
    <property type="project" value="UniProtKB-UniRule"/>
</dbReference>
<feature type="active site" description="Proton donor/acceptor" evidence="6">
    <location>
        <position position="130"/>
    </location>
</feature>
<dbReference type="InterPro" id="IPR023865">
    <property type="entry name" value="Aliphatic_acid_kinase_CS"/>
</dbReference>
<dbReference type="SUPFAM" id="SSF53067">
    <property type="entry name" value="Actin-like ATPase domain"/>
    <property type="match status" value="2"/>
</dbReference>
<dbReference type="PIRSF" id="PIRSF000722">
    <property type="entry name" value="Acetate_prop_kin"/>
    <property type="match status" value="1"/>
</dbReference>
<dbReference type="OrthoDB" id="9802453at2"/>
<evidence type="ECO:0000256" key="7">
    <source>
        <dbReference type="RuleBase" id="RU003835"/>
    </source>
</evidence>
<evidence type="ECO:0000313" key="9">
    <source>
        <dbReference type="Proteomes" id="UP000323856"/>
    </source>
</evidence>
<evidence type="ECO:0000256" key="1">
    <source>
        <dbReference type="ARBA" id="ARBA00008748"/>
    </source>
</evidence>
<dbReference type="GO" id="GO:0005737">
    <property type="term" value="C:cytoplasm"/>
    <property type="evidence" value="ECO:0007669"/>
    <property type="project" value="UniProtKB-SubCell"/>
</dbReference>
<comment type="subcellular location">
    <subcellularLocation>
        <location evidence="6">Cytoplasm</location>
    </subcellularLocation>
</comment>
<feature type="site" description="Transition state stabilizer" evidence="6">
    <location>
        <position position="223"/>
    </location>
</feature>
<dbReference type="GO" id="GO:0006085">
    <property type="term" value="P:acetyl-CoA biosynthetic process"/>
    <property type="evidence" value="ECO:0007669"/>
    <property type="project" value="UniProtKB-UniRule"/>
</dbReference>
<keyword evidence="4 6" id="KW-0418">Kinase</keyword>
<dbReference type="InterPro" id="IPR004372">
    <property type="entry name" value="Ac/propionate_kinase"/>
</dbReference>
<feature type="site" description="Transition state stabilizer" evidence="6">
    <location>
        <position position="162"/>
    </location>
</feature>
<sequence length="382" mass="40786">MLVLVLNPGSSSLKYAVWQFDSGNLKASGQEVLRGAVERIGESEVTDHAVALESIVKELSSLLGERKLEAIGHRVVHGGRFTGPVLIDSEVIRYLELLNPLAPLHNVPAVLCIHAATRTWPQVSQVAVFDTSFHRTLPEHVWRYALPQGLCRQYGIRRYGFHGISVEHVGQRAARMLGIPWEKFDGVIAHLGNGASVTAVHGGQSVDTSMGFTPLEGLVMGTRSGDVDPGILIFLLRQGLCAEELDNLLNRDSGLKALAGDNDMRTITTSAATGDKDAQLALETAAHRLVRYIGGYHVTCGGANAIVLTGGIGENSAPFRTRVLEKLAPLGVKIDPVVNETVVGLKEARVVSAPESSIPVLVVPTDEQAAIAKATVAVVSTQ</sequence>
<dbReference type="Gene3D" id="3.30.420.40">
    <property type="match status" value="2"/>
</dbReference>
<dbReference type="PANTHER" id="PTHR21060">
    <property type="entry name" value="ACETATE KINASE"/>
    <property type="match status" value="1"/>
</dbReference>
<comment type="caution">
    <text evidence="8">The sequence shown here is derived from an EMBL/GenBank/DDBJ whole genome shotgun (WGS) entry which is preliminary data.</text>
</comment>
<dbReference type="NCBIfam" id="TIGR00016">
    <property type="entry name" value="ackA"/>
    <property type="match status" value="1"/>
</dbReference>
<dbReference type="EC" id="2.7.2.1" evidence="6"/>
<keyword evidence="3 6" id="KW-0547">Nucleotide-binding</keyword>
<keyword evidence="2 6" id="KW-0808">Transferase</keyword>
<comment type="function">
    <text evidence="6">Catalyzes the formation of acetyl phosphate from acetate and ATP. Can also catalyze the reverse reaction.</text>
</comment>
<dbReference type="PROSITE" id="PS01075">
    <property type="entry name" value="ACETATE_KINASE_1"/>
    <property type="match status" value="1"/>
</dbReference>
<dbReference type="GO" id="GO:0005524">
    <property type="term" value="F:ATP binding"/>
    <property type="evidence" value="ECO:0007669"/>
    <property type="project" value="UniProtKB-KW"/>
</dbReference>
<dbReference type="PRINTS" id="PR00471">
    <property type="entry name" value="ACETATEKNASE"/>
</dbReference>
<feature type="binding site" evidence="6">
    <location>
        <position position="367"/>
    </location>
    <ligand>
        <name>Mg(2+)</name>
        <dbReference type="ChEBI" id="CHEBI:18420"/>
    </ligand>
</feature>
<comment type="catalytic activity">
    <reaction evidence="6">
        <text>acetate + ATP = acetyl phosphate + ADP</text>
        <dbReference type="Rhea" id="RHEA:11352"/>
        <dbReference type="ChEBI" id="CHEBI:22191"/>
        <dbReference type="ChEBI" id="CHEBI:30089"/>
        <dbReference type="ChEBI" id="CHEBI:30616"/>
        <dbReference type="ChEBI" id="CHEBI:456216"/>
        <dbReference type="EC" id="2.7.2.1"/>
    </reaction>
</comment>
<keyword evidence="6" id="KW-0963">Cytoplasm</keyword>
<comment type="cofactor">
    <cofactor evidence="6">
        <name>Mg(2+)</name>
        <dbReference type="ChEBI" id="CHEBI:18420"/>
    </cofactor>
    <cofactor evidence="6">
        <name>Mn(2+)</name>
        <dbReference type="ChEBI" id="CHEBI:29035"/>
    </cofactor>
    <text evidence="6">Mg(2+). Can also accept Mn(2+).</text>
</comment>
<gene>
    <name evidence="6" type="primary">ackA</name>
    <name evidence="8" type="ORF">FQ154_18375</name>
</gene>
<keyword evidence="5 6" id="KW-0067">ATP-binding</keyword>
<protein>
    <recommendedName>
        <fullName evidence="6">Acetate kinase</fullName>
        <ecNumber evidence="6">2.7.2.1</ecNumber>
    </recommendedName>
    <alternativeName>
        <fullName evidence="6">Acetokinase</fullName>
    </alternativeName>
</protein>
<feature type="binding site" evidence="6">
    <location>
        <position position="14"/>
    </location>
    <ligand>
        <name>ATP</name>
        <dbReference type="ChEBI" id="CHEBI:30616"/>
    </ligand>
</feature>
<dbReference type="UniPathway" id="UPA00340">
    <property type="reaction ID" value="UER00458"/>
</dbReference>
<evidence type="ECO:0000256" key="6">
    <source>
        <dbReference type="HAMAP-Rule" id="MF_00020"/>
    </source>
</evidence>
<feature type="binding site" evidence="6">
    <location>
        <position position="74"/>
    </location>
    <ligand>
        <name>substrate</name>
    </ligand>
</feature>
<dbReference type="CDD" id="cd24010">
    <property type="entry name" value="ASKHA_NBD_AcK_PK"/>
    <property type="match status" value="1"/>
</dbReference>
<organism evidence="8 9">
    <name type="scientific">Paeniglutamicibacter gangotriensis</name>
    <dbReference type="NCBI Taxonomy" id="254787"/>
    <lineage>
        <taxon>Bacteria</taxon>
        <taxon>Bacillati</taxon>
        <taxon>Actinomycetota</taxon>
        <taxon>Actinomycetes</taxon>
        <taxon>Micrococcales</taxon>
        <taxon>Micrococcaceae</taxon>
        <taxon>Paeniglutamicibacter</taxon>
    </lineage>
</organism>
<comment type="similarity">
    <text evidence="1 6 7">Belongs to the acetokinase family.</text>
</comment>
<keyword evidence="6" id="KW-0460">Magnesium</keyword>
<dbReference type="GO" id="GO:0006083">
    <property type="term" value="P:acetate metabolic process"/>
    <property type="evidence" value="ECO:0007669"/>
    <property type="project" value="TreeGrafter"/>
</dbReference>
<dbReference type="InterPro" id="IPR000890">
    <property type="entry name" value="Aliphatic_acid_kin_short-chain"/>
</dbReference>
<evidence type="ECO:0000256" key="5">
    <source>
        <dbReference type="ARBA" id="ARBA00022840"/>
    </source>
</evidence>
<accession>A0A5B0E2X1</accession>
<feature type="binding site" evidence="6">
    <location>
        <begin position="263"/>
        <end position="265"/>
    </location>
    <ligand>
        <name>ATP</name>
        <dbReference type="ChEBI" id="CHEBI:30616"/>
    </ligand>
</feature>
<proteinExistence type="inferred from homology"/>
<comment type="subunit">
    <text evidence="6">Homodimer.</text>
</comment>
<dbReference type="Proteomes" id="UP000323856">
    <property type="component" value="Unassembled WGS sequence"/>
</dbReference>
<reference evidence="8 9" key="1">
    <citation type="submission" date="2019-07" db="EMBL/GenBank/DDBJ databases">
        <title>Analysis of the biochemical properties, biological activity and biotechnological potential of siderophores and biosurfactants produced by Antarctic psychrotolerant bacteria.</title>
        <authorList>
            <person name="Styczynski M."/>
            <person name="Krucon T."/>
            <person name="Decewicz P."/>
            <person name="Dziewit L."/>
        </authorList>
    </citation>
    <scope>NUCLEOTIDE SEQUENCE [LARGE SCALE GENOMIC DNA]</scope>
    <source>
        <strain evidence="8 9">ANT_H27</strain>
    </source>
</reference>
<dbReference type="AlphaFoldDB" id="A0A5B0E2X1"/>
<keyword evidence="6" id="KW-0479">Metal-binding</keyword>
<comment type="pathway">
    <text evidence="6">Metabolic intermediate biosynthesis; acetyl-CoA biosynthesis; acetyl-CoA from acetate: step 1/2.</text>
</comment>
<dbReference type="GO" id="GO:0000287">
    <property type="term" value="F:magnesium ion binding"/>
    <property type="evidence" value="ECO:0007669"/>
    <property type="project" value="UniProtKB-UniRule"/>
</dbReference>
<evidence type="ECO:0000256" key="4">
    <source>
        <dbReference type="ARBA" id="ARBA00022777"/>
    </source>
</evidence>
<dbReference type="HAMAP" id="MF_00020">
    <property type="entry name" value="Acetate_kinase"/>
    <property type="match status" value="1"/>
</dbReference>
<dbReference type="Pfam" id="PF00871">
    <property type="entry name" value="Acetate_kinase"/>
    <property type="match status" value="1"/>
</dbReference>
<evidence type="ECO:0000256" key="3">
    <source>
        <dbReference type="ARBA" id="ARBA00022741"/>
    </source>
</evidence>
<dbReference type="EMBL" id="VOBL01000027">
    <property type="protein sequence ID" value="KAA0973427.1"/>
    <property type="molecule type" value="Genomic_DNA"/>
</dbReference>
<feature type="binding site" evidence="6">
    <location>
        <position position="7"/>
    </location>
    <ligand>
        <name>Mg(2+)</name>
        <dbReference type="ChEBI" id="CHEBI:18420"/>
    </ligand>
</feature>
<feature type="binding site" evidence="6">
    <location>
        <begin position="311"/>
        <end position="315"/>
    </location>
    <ligand>
        <name>ATP</name>
        <dbReference type="ChEBI" id="CHEBI:30616"/>
    </ligand>
</feature>
<dbReference type="RefSeq" id="WP_149620841.1">
    <property type="nucleotide sequence ID" value="NZ_JBITUG010000001.1"/>
</dbReference>
<evidence type="ECO:0000313" key="8">
    <source>
        <dbReference type="EMBL" id="KAA0973427.1"/>
    </source>
</evidence>
<dbReference type="InterPro" id="IPR043129">
    <property type="entry name" value="ATPase_NBD"/>
</dbReference>
<feature type="binding site" evidence="6">
    <location>
        <begin position="190"/>
        <end position="194"/>
    </location>
    <ligand>
        <name>ATP</name>
        <dbReference type="ChEBI" id="CHEBI:30616"/>
    </ligand>
</feature>
<dbReference type="PANTHER" id="PTHR21060:SF15">
    <property type="entry name" value="ACETATE KINASE-RELATED"/>
    <property type="match status" value="1"/>
</dbReference>